<dbReference type="GO" id="GO:0047617">
    <property type="term" value="F:fatty acyl-CoA hydrolase activity"/>
    <property type="evidence" value="ECO:0007669"/>
    <property type="project" value="InterPro"/>
</dbReference>
<keyword evidence="5" id="KW-1185">Reference proteome</keyword>
<comment type="similarity">
    <text evidence="1">Belongs to the thioesterase PaaI family.</text>
</comment>
<dbReference type="Gene3D" id="3.10.129.10">
    <property type="entry name" value="Hotdog Thioesterase"/>
    <property type="match status" value="1"/>
</dbReference>
<evidence type="ECO:0000256" key="2">
    <source>
        <dbReference type="ARBA" id="ARBA00022801"/>
    </source>
</evidence>
<evidence type="ECO:0000256" key="1">
    <source>
        <dbReference type="ARBA" id="ARBA00008324"/>
    </source>
</evidence>
<name>A0AAU9IUR0_9CILI</name>
<dbReference type="Pfam" id="PF03061">
    <property type="entry name" value="4HBT"/>
    <property type="match status" value="1"/>
</dbReference>
<reference evidence="4" key="1">
    <citation type="submission" date="2021-09" db="EMBL/GenBank/DDBJ databases">
        <authorList>
            <consortium name="AG Swart"/>
            <person name="Singh M."/>
            <person name="Singh A."/>
            <person name="Seah K."/>
            <person name="Emmerich C."/>
        </authorList>
    </citation>
    <scope>NUCLEOTIDE SEQUENCE</scope>
    <source>
        <strain evidence="4">ATCC30299</strain>
    </source>
</reference>
<dbReference type="CDD" id="cd03443">
    <property type="entry name" value="PaaI_thioesterase"/>
    <property type="match status" value="1"/>
</dbReference>
<dbReference type="PANTHER" id="PTHR21660">
    <property type="entry name" value="THIOESTERASE SUPERFAMILY MEMBER-RELATED"/>
    <property type="match status" value="1"/>
</dbReference>
<evidence type="ECO:0000313" key="5">
    <source>
        <dbReference type="Proteomes" id="UP001162131"/>
    </source>
</evidence>
<proteinExistence type="inferred from homology"/>
<dbReference type="AlphaFoldDB" id="A0AAU9IUR0"/>
<dbReference type="InterPro" id="IPR039298">
    <property type="entry name" value="ACOT13"/>
</dbReference>
<dbReference type="SUPFAM" id="SSF54637">
    <property type="entry name" value="Thioesterase/thiol ester dehydrase-isomerase"/>
    <property type="match status" value="1"/>
</dbReference>
<keyword evidence="2" id="KW-0378">Hydrolase</keyword>
<dbReference type="Proteomes" id="UP001162131">
    <property type="component" value="Unassembled WGS sequence"/>
</dbReference>
<dbReference type="EMBL" id="CAJZBQ010000017">
    <property type="protein sequence ID" value="CAG9316869.1"/>
    <property type="molecule type" value="Genomic_DNA"/>
</dbReference>
<dbReference type="InterPro" id="IPR006683">
    <property type="entry name" value="Thioestr_dom"/>
</dbReference>
<protein>
    <recommendedName>
        <fullName evidence="3">Thioesterase domain-containing protein</fullName>
    </recommendedName>
</protein>
<dbReference type="InterPro" id="IPR029069">
    <property type="entry name" value="HotDog_dom_sf"/>
</dbReference>
<comment type="caution">
    <text evidence="4">The sequence shown here is derived from an EMBL/GenBank/DDBJ whole genome shotgun (WGS) entry which is preliminary data.</text>
</comment>
<sequence length="149" mass="16760">MQSRARSLFQIYKTRVLQQNRFDSFFAKNLELKEVSDEGNLVLSLNVTQEVCDYNGNLSNGAMSSIMDTTTGMPLWLLNTEKRMTLGVQLTVSFSGNARIGDEILIKAKCQRFEGDMGYTYGEAYNKDKVIATALHTVYLLGRKVQLGD</sequence>
<organism evidence="4 5">
    <name type="scientific">Blepharisma stoltei</name>
    <dbReference type="NCBI Taxonomy" id="1481888"/>
    <lineage>
        <taxon>Eukaryota</taxon>
        <taxon>Sar</taxon>
        <taxon>Alveolata</taxon>
        <taxon>Ciliophora</taxon>
        <taxon>Postciliodesmatophora</taxon>
        <taxon>Heterotrichea</taxon>
        <taxon>Heterotrichida</taxon>
        <taxon>Blepharismidae</taxon>
        <taxon>Blepharisma</taxon>
    </lineage>
</organism>
<dbReference type="PANTHER" id="PTHR21660:SF1">
    <property type="entry name" value="ACYL-COENZYME A THIOESTERASE 13"/>
    <property type="match status" value="1"/>
</dbReference>
<evidence type="ECO:0000259" key="3">
    <source>
        <dbReference type="Pfam" id="PF03061"/>
    </source>
</evidence>
<gene>
    <name evidence="4" type="ORF">BSTOLATCC_MIC17501</name>
</gene>
<feature type="domain" description="Thioesterase" evidence="3">
    <location>
        <begin position="55"/>
        <end position="129"/>
    </location>
</feature>
<accession>A0AAU9IUR0</accession>
<evidence type="ECO:0000313" key="4">
    <source>
        <dbReference type="EMBL" id="CAG9316869.1"/>
    </source>
</evidence>